<name>A0A3E2HFZ7_SCYLI</name>
<dbReference type="AlphaFoldDB" id="A0A3E2HFZ7"/>
<feature type="transmembrane region" description="Helical" evidence="8">
    <location>
        <begin position="818"/>
        <end position="841"/>
    </location>
</feature>
<feature type="non-terminal residue" evidence="10">
    <location>
        <position position="1135"/>
    </location>
</feature>
<feature type="transmembrane region" description="Helical" evidence="8">
    <location>
        <begin position="978"/>
        <end position="995"/>
    </location>
</feature>
<evidence type="ECO:0000256" key="7">
    <source>
        <dbReference type="SAM" id="MobiDB-lite"/>
    </source>
</evidence>
<keyword evidence="11" id="KW-1185">Reference proteome</keyword>
<evidence type="ECO:0000256" key="8">
    <source>
        <dbReference type="SAM" id="Phobius"/>
    </source>
</evidence>
<proteinExistence type="inferred from homology"/>
<feature type="transmembrane region" description="Helical" evidence="8">
    <location>
        <begin position="697"/>
        <end position="720"/>
    </location>
</feature>
<dbReference type="InterPro" id="IPR021858">
    <property type="entry name" value="Fun_TF"/>
</dbReference>
<accession>A0A3E2HFZ7</accession>
<dbReference type="PROSITE" id="PS00217">
    <property type="entry name" value="SUGAR_TRANSPORT_2"/>
    <property type="match status" value="1"/>
</dbReference>
<comment type="similarity">
    <text evidence="2">Belongs to the major facilitator superfamily. Sugar transporter (TC 2.A.1.1) family.</text>
</comment>
<dbReference type="Gene3D" id="1.20.1250.20">
    <property type="entry name" value="MFS general substrate transporter like domains"/>
    <property type="match status" value="2"/>
</dbReference>
<gene>
    <name evidence="10" type="ORF">B7463_g4375</name>
</gene>
<feature type="region of interest" description="Disordered" evidence="7">
    <location>
        <begin position="64"/>
        <end position="106"/>
    </location>
</feature>
<reference evidence="10 11" key="1">
    <citation type="submission" date="2018-05" db="EMBL/GenBank/DDBJ databases">
        <title>Draft genome sequence of Scytalidium lignicola DSM 105466, a ubiquitous saprotrophic fungus.</title>
        <authorList>
            <person name="Buettner E."/>
            <person name="Gebauer A.M."/>
            <person name="Hofrichter M."/>
            <person name="Liers C."/>
            <person name="Kellner H."/>
        </authorList>
    </citation>
    <scope>NUCLEOTIDE SEQUENCE [LARGE SCALE GENOMIC DNA]</scope>
    <source>
        <strain evidence="10 11">DSM 105466</strain>
    </source>
</reference>
<feature type="non-terminal residue" evidence="10">
    <location>
        <position position="1"/>
    </location>
</feature>
<keyword evidence="3" id="KW-0813">Transport</keyword>
<evidence type="ECO:0000256" key="1">
    <source>
        <dbReference type="ARBA" id="ARBA00004141"/>
    </source>
</evidence>
<dbReference type="PROSITE" id="PS50850">
    <property type="entry name" value="MFS"/>
    <property type="match status" value="1"/>
</dbReference>
<feature type="transmembrane region" description="Helical" evidence="8">
    <location>
        <begin position="1047"/>
        <end position="1066"/>
    </location>
</feature>
<evidence type="ECO:0000256" key="3">
    <source>
        <dbReference type="ARBA" id="ARBA00022448"/>
    </source>
</evidence>
<evidence type="ECO:0000313" key="11">
    <source>
        <dbReference type="Proteomes" id="UP000258309"/>
    </source>
</evidence>
<dbReference type="PROSITE" id="PS00216">
    <property type="entry name" value="SUGAR_TRANSPORT_1"/>
    <property type="match status" value="1"/>
</dbReference>
<evidence type="ECO:0000259" key="9">
    <source>
        <dbReference type="PROSITE" id="PS50850"/>
    </source>
</evidence>
<evidence type="ECO:0000313" key="10">
    <source>
        <dbReference type="EMBL" id="RFU31981.1"/>
    </source>
</evidence>
<sequence length="1135" mass="125991">MIRLRQQVLDQQRTRESQHVNGRNSLRKVIRHINQSSHLLGIAIADFITDGFVDETDRVARSYGMTRGSDQLRLSTHAEDTRERNSNTKSNSEPPPPSLFSLQTPVNGGEALSPSAAVSFNNPPSIFGLPLAANVYNFSEVPSPCNIQHLPTDVTSSSIFPDQISFNSYISSRNHLSSLGSEQPERQHVEEDDYNSYLLTAKPLLTAATVADPIAELHPREANLLKFFTQTWGPIFDCLDADATFSKSVLHIALTSFRPLLYAMLAISALQLSRVSNYPSAAAEYYRSQCSKAIMPILLSHNTQGGRGEEALFATYVMLRSYEQMTEDIKETGTLFTASLAISAGPSRSPSEVAVGRAAFWIHLRQDIHIALLLQCYIRTDYCPCLSREEMLADLDKTLSSPSAIDCACANRMANVSAIYFNDEIEQRETIRLLQMAESMTGNPATKTRARRLPTQKVSAMQLDSEEAILAGSLPPYEIRGRASSRPGLQMRSPMGVISSWVEWGSNIITCECFPTVCTACCIKGVFSVTAQESARAASQIFTLFRAGFPKGMAEEKMSEFEHASKATHHEEHSVIDTEDVYNPASEDLQVIGRLTVEQVIERASKLAEDCGLADKQEVLIRGAKLAHRPREFYTSATAPEKQALQDEVRQRFKQPLAVWWVSVVNAMAATVQGMDETVVSGAQLYFLKYFGLENDVVMTGFVNASPYLMCATVGCWLAIPFNSWFGRRGTIFCFSIVSVAASFWEAAAHSWQVFLGGRLLLGISIGANSATVAMYTAECSPVPIRGGLVMFWELFVAFGIMLGYLMGVAFLKVEYPLNWRLMMGSTFVAPLFVIALVFFGPESPRYLVSKRRYKKAFQSLVRLRANELQASRDLYCIYEAVKLEEHLRTGRTFFSDIRDIMTYYTGQVFVDTGASSETAIYASVGAGALLWLGAIPAVRYIDKWGRRPLLIGSLILMAGCTLFTGFSFLAPNQHERLALVAVGIYLYELVYAPGQGTIPFVYASESFPLYMRSLGMSFATATTWVFSFSLTLAWPSQLASMTPTGAFCFYSAWCVVGTVVVFFFIPETRGLSLEELDAIFNVPMALHANNKWHLLQFWLKLRPKPPVSIMSLAKEQFAQFQSEESSNTPSDKEA</sequence>
<dbReference type="PANTHER" id="PTHR48020:SF26">
    <property type="entry name" value="MYO-INOSITOL TRANSPORTER, PUTATIVE (AFU_ORTHOLOGUE AFUA_4G01560)-RELATED"/>
    <property type="match status" value="1"/>
</dbReference>
<dbReference type="Pfam" id="PF00083">
    <property type="entry name" value="Sugar_tr"/>
    <property type="match status" value="1"/>
</dbReference>
<dbReference type="OrthoDB" id="6339427at2759"/>
<keyword evidence="4 8" id="KW-0812">Transmembrane</keyword>
<protein>
    <recommendedName>
        <fullName evidence="9">Major facilitator superfamily (MFS) profile domain-containing protein</fullName>
    </recommendedName>
</protein>
<feature type="transmembrane region" description="Helical" evidence="8">
    <location>
        <begin position="790"/>
        <end position="812"/>
    </location>
</feature>
<feature type="transmembrane region" description="Helical" evidence="8">
    <location>
        <begin position="920"/>
        <end position="939"/>
    </location>
</feature>
<feature type="transmembrane region" description="Helical" evidence="8">
    <location>
        <begin position="732"/>
        <end position="752"/>
    </location>
</feature>
<feature type="transmembrane region" description="Helical" evidence="8">
    <location>
        <begin position="951"/>
        <end position="971"/>
    </location>
</feature>
<feature type="transmembrane region" description="Helical" evidence="8">
    <location>
        <begin position="758"/>
        <end position="778"/>
    </location>
</feature>
<dbReference type="GO" id="GO:0015798">
    <property type="term" value="P:myo-inositol transport"/>
    <property type="evidence" value="ECO:0007669"/>
    <property type="project" value="UniProtKB-ARBA"/>
</dbReference>
<evidence type="ECO:0000256" key="6">
    <source>
        <dbReference type="ARBA" id="ARBA00023136"/>
    </source>
</evidence>
<dbReference type="InterPro" id="IPR005828">
    <property type="entry name" value="MFS_sugar_transport-like"/>
</dbReference>
<dbReference type="InterPro" id="IPR020846">
    <property type="entry name" value="MFS_dom"/>
</dbReference>
<evidence type="ECO:0000256" key="4">
    <source>
        <dbReference type="ARBA" id="ARBA00022692"/>
    </source>
</evidence>
<comment type="caution">
    <text evidence="10">The sequence shown here is derived from an EMBL/GenBank/DDBJ whole genome shotgun (WGS) entry which is preliminary data.</text>
</comment>
<comment type="subcellular location">
    <subcellularLocation>
        <location evidence="1">Membrane</location>
        <topology evidence="1">Multi-pass membrane protein</topology>
    </subcellularLocation>
</comment>
<dbReference type="Proteomes" id="UP000258309">
    <property type="component" value="Unassembled WGS sequence"/>
</dbReference>
<dbReference type="GO" id="GO:0016020">
    <property type="term" value="C:membrane"/>
    <property type="evidence" value="ECO:0007669"/>
    <property type="project" value="UniProtKB-SubCell"/>
</dbReference>
<feature type="region of interest" description="Disordered" evidence="7">
    <location>
        <begin position="1"/>
        <end position="20"/>
    </location>
</feature>
<dbReference type="InterPro" id="IPR005829">
    <property type="entry name" value="Sugar_transporter_CS"/>
</dbReference>
<feature type="transmembrane region" description="Helical" evidence="8">
    <location>
        <begin position="1015"/>
        <end position="1035"/>
    </location>
</feature>
<feature type="domain" description="Major facilitator superfamily (MFS) profile" evidence="9">
    <location>
        <begin position="662"/>
        <end position="1070"/>
    </location>
</feature>
<dbReference type="PRINTS" id="PR00171">
    <property type="entry name" value="SUGRTRNSPORT"/>
</dbReference>
<dbReference type="EMBL" id="NCSJ02000064">
    <property type="protein sequence ID" value="RFU31981.1"/>
    <property type="molecule type" value="Genomic_DNA"/>
</dbReference>
<keyword evidence="5 8" id="KW-1133">Transmembrane helix</keyword>
<dbReference type="Pfam" id="PF11951">
    <property type="entry name" value="Fungal_trans_2"/>
    <property type="match status" value="1"/>
</dbReference>
<dbReference type="GO" id="GO:0015791">
    <property type="term" value="P:polyol transmembrane transport"/>
    <property type="evidence" value="ECO:0007669"/>
    <property type="project" value="UniProtKB-ARBA"/>
</dbReference>
<keyword evidence="6 8" id="KW-0472">Membrane</keyword>
<dbReference type="PANTHER" id="PTHR48020">
    <property type="entry name" value="PROTON MYO-INOSITOL COTRANSPORTER"/>
    <property type="match status" value="1"/>
</dbReference>
<dbReference type="SUPFAM" id="SSF103473">
    <property type="entry name" value="MFS general substrate transporter"/>
    <property type="match status" value="1"/>
</dbReference>
<dbReference type="GO" id="GO:0022857">
    <property type="term" value="F:transmembrane transporter activity"/>
    <property type="evidence" value="ECO:0007669"/>
    <property type="project" value="InterPro"/>
</dbReference>
<dbReference type="InterPro" id="IPR036259">
    <property type="entry name" value="MFS_trans_sf"/>
</dbReference>
<organism evidence="10 11">
    <name type="scientific">Scytalidium lignicola</name>
    <name type="common">Hyphomycete</name>
    <dbReference type="NCBI Taxonomy" id="5539"/>
    <lineage>
        <taxon>Eukaryota</taxon>
        <taxon>Fungi</taxon>
        <taxon>Dikarya</taxon>
        <taxon>Ascomycota</taxon>
        <taxon>Pezizomycotina</taxon>
        <taxon>Leotiomycetes</taxon>
        <taxon>Leotiomycetes incertae sedis</taxon>
        <taxon>Scytalidium</taxon>
    </lineage>
</organism>
<evidence type="ECO:0000256" key="2">
    <source>
        <dbReference type="ARBA" id="ARBA00010992"/>
    </source>
</evidence>
<feature type="compositionally biased region" description="Basic and acidic residues" evidence="7">
    <location>
        <begin position="76"/>
        <end position="86"/>
    </location>
</feature>
<evidence type="ECO:0000256" key="5">
    <source>
        <dbReference type="ARBA" id="ARBA00022989"/>
    </source>
</evidence>
<dbReference type="InterPro" id="IPR003663">
    <property type="entry name" value="Sugar/inositol_transpt"/>
</dbReference>
<dbReference type="InterPro" id="IPR050814">
    <property type="entry name" value="Myo-inositol_Transporter"/>
</dbReference>